<accession>A0A9X1MGA0</accession>
<keyword evidence="2" id="KW-1185">Reference proteome</keyword>
<evidence type="ECO:0000313" key="2">
    <source>
        <dbReference type="Proteomes" id="UP001139158"/>
    </source>
</evidence>
<dbReference type="Proteomes" id="UP001139158">
    <property type="component" value="Unassembled WGS sequence"/>
</dbReference>
<organism evidence="1 2">
    <name type="scientific">Arthrobacter caoxuetaonis</name>
    <dbReference type="NCBI Taxonomy" id="2886935"/>
    <lineage>
        <taxon>Bacteria</taxon>
        <taxon>Bacillati</taxon>
        <taxon>Actinomycetota</taxon>
        <taxon>Actinomycetes</taxon>
        <taxon>Micrococcales</taxon>
        <taxon>Micrococcaceae</taxon>
        <taxon>Arthrobacter</taxon>
    </lineage>
</organism>
<protein>
    <submittedName>
        <fullName evidence="1">Uncharacterized protein</fullName>
    </submittedName>
</protein>
<dbReference type="EMBL" id="JAJFZV010000018">
    <property type="protein sequence ID" value="MCC3299271.1"/>
    <property type="molecule type" value="Genomic_DNA"/>
</dbReference>
<proteinExistence type="predicted"/>
<gene>
    <name evidence="1" type="ORF">LJ757_15885</name>
</gene>
<reference evidence="1" key="1">
    <citation type="submission" date="2021-10" db="EMBL/GenBank/DDBJ databases">
        <title>Novel species in genus Arthrobacter.</title>
        <authorList>
            <person name="Liu Y."/>
        </authorList>
    </citation>
    <scope>NUCLEOTIDE SEQUENCE</scope>
    <source>
        <strain evidence="1">Zg-Y453</strain>
    </source>
</reference>
<dbReference type="AlphaFoldDB" id="A0A9X1MGA0"/>
<dbReference type="RefSeq" id="WP_227897259.1">
    <property type="nucleotide sequence ID" value="NZ_CP099467.1"/>
</dbReference>
<sequence>MKAYASTAAWLLAESGLTANQIGRCLDVPGRALHSWSHGTTPPPRCIERLEELKELILSLPADNPEDRRALLLDSAKGPSLFRRFMDTTPRSQRIQFTVPLIERLGA</sequence>
<name>A0A9X1MGA0_9MICC</name>
<evidence type="ECO:0000313" key="1">
    <source>
        <dbReference type="EMBL" id="MCC3299271.1"/>
    </source>
</evidence>
<comment type="caution">
    <text evidence="1">The sequence shown here is derived from an EMBL/GenBank/DDBJ whole genome shotgun (WGS) entry which is preliminary data.</text>
</comment>